<sequence length="282" mass="30072">MSGLIAAAIAAHVPTLGLSRNTPDYQQNLVDAELELGKALRALGPDLWVVVSSHWVATFDWPVTCQPRHKGHCVADEAPQLIPGSPYDHAGDPAFAGALVEAFGAAGVPSVRNESEHFAWDYGTFVPMQYLDPQAEVPVVVLPSVLMSDIDECLRAGAAVHETARRLGRRAVLVASSALSHVLVRGRANWPLQERIAADERFIGRLKEGRVEEAIADFGDYARFVGAEMGGRPLATLLGAVHAMAANGTRLAARQYGQYTQSSGSGNAVMAMADIDVLARLG</sequence>
<dbReference type="Pfam" id="PF02900">
    <property type="entry name" value="LigB"/>
    <property type="match status" value="1"/>
</dbReference>
<keyword evidence="3" id="KW-1185">Reference proteome</keyword>
<comment type="caution">
    <text evidence="2">The sequence shown here is derived from an EMBL/GenBank/DDBJ whole genome shotgun (WGS) entry which is preliminary data.</text>
</comment>
<feature type="domain" description="Extradiol ring-cleavage dioxygenase class III enzyme subunit B" evidence="1">
    <location>
        <begin position="7"/>
        <end position="243"/>
    </location>
</feature>
<name>A0ABW1ANS2_9RHOO</name>
<dbReference type="EMBL" id="JBHSOG010000014">
    <property type="protein sequence ID" value="MFC5768762.1"/>
    <property type="molecule type" value="Genomic_DNA"/>
</dbReference>
<dbReference type="InterPro" id="IPR004183">
    <property type="entry name" value="Xdiol_dOase_suB"/>
</dbReference>
<proteinExistence type="predicted"/>
<organism evidence="2 3">
    <name type="scientific">Thauera sinica</name>
    <dbReference type="NCBI Taxonomy" id="2665146"/>
    <lineage>
        <taxon>Bacteria</taxon>
        <taxon>Pseudomonadati</taxon>
        <taxon>Pseudomonadota</taxon>
        <taxon>Betaproteobacteria</taxon>
        <taxon>Rhodocyclales</taxon>
        <taxon>Zoogloeaceae</taxon>
        <taxon>Thauera</taxon>
    </lineage>
</organism>
<evidence type="ECO:0000259" key="1">
    <source>
        <dbReference type="Pfam" id="PF02900"/>
    </source>
</evidence>
<gene>
    <name evidence="2" type="ORF">ACFPTN_05205</name>
</gene>
<dbReference type="SUPFAM" id="SSF53213">
    <property type="entry name" value="LigB-like"/>
    <property type="match status" value="1"/>
</dbReference>
<evidence type="ECO:0000313" key="2">
    <source>
        <dbReference type="EMBL" id="MFC5768762.1"/>
    </source>
</evidence>
<evidence type="ECO:0000313" key="3">
    <source>
        <dbReference type="Proteomes" id="UP001595974"/>
    </source>
</evidence>
<dbReference type="Proteomes" id="UP001595974">
    <property type="component" value="Unassembled WGS sequence"/>
</dbReference>
<accession>A0ABW1ANS2</accession>
<dbReference type="RefSeq" id="WP_096448265.1">
    <property type="nucleotide sequence ID" value="NZ_JBHSOG010000014.1"/>
</dbReference>
<dbReference type="Gene3D" id="3.40.830.10">
    <property type="entry name" value="LigB-like"/>
    <property type="match status" value="1"/>
</dbReference>
<protein>
    <recommendedName>
        <fullName evidence="1">Extradiol ring-cleavage dioxygenase class III enzyme subunit B domain-containing protein</fullName>
    </recommendedName>
</protein>
<reference evidence="3" key="1">
    <citation type="journal article" date="2019" name="Int. J. Syst. Evol. Microbiol.">
        <title>The Global Catalogue of Microorganisms (GCM) 10K type strain sequencing project: providing services to taxonomists for standard genome sequencing and annotation.</title>
        <authorList>
            <consortium name="The Broad Institute Genomics Platform"/>
            <consortium name="The Broad Institute Genome Sequencing Center for Infectious Disease"/>
            <person name="Wu L."/>
            <person name="Ma J."/>
        </authorList>
    </citation>
    <scope>NUCLEOTIDE SEQUENCE [LARGE SCALE GENOMIC DNA]</scope>
    <source>
        <strain evidence="3">SHR3</strain>
    </source>
</reference>